<dbReference type="Ensembl" id="ENSSSCT00035085910.1">
    <property type="protein sequence ID" value="ENSSSCP00035035758.1"/>
    <property type="gene ID" value="ENSSSCG00035063871.1"/>
</dbReference>
<dbReference type="AlphaFoldDB" id="A0A8D1ANJ4"/>
<dbReference type="SUPFAM" id="SSF64268">
    <property type="entry name" value="PX domain"/>
    <property type="match status" value="1"/>
</dbReference>
<dbReference type="Ensembl" id="ENSSSCT00050092768.1">
    <property type="protein sequence ID" value="ENSSSCP00050039997.1"/>
    <property type="gene ID" value="ENSSSCG00050067985.1"/>
</dbReference>
<sequence>MEAPRLGVTSALQLPAYTIATATPDPGRVWDLHHSSRQRQILNPLSKARDRTCNLMVPSRIRFHCAKMGTPSTVVVPPLPGKAFLRQLPFRGDDGIFDDNFIEERKQGLEQFINKVAGHPLAQNERCLHMFLQDEIIDKSYTPSKIRHA</sequence>
<dbReference type="PANTHER" id="PTHR45963:SF1">
    <property type="entry name" value="SORTING NEXIN-3"/>
    <property type="match status" value="1"/>
</dbReference>
<dbReference type="InterPro" id="IPR051074">
    <property type="entry name" value="Sorting_Nexin"/>
</dbReference>
<evidence type="ECO:0000313" key="7">
    <source>
        <dbReference type="Proteomes" id="UP000694720"/>
    </source>
</evidence>
<gene>
    <name evidence="6" type="primary">SNX3</name>
</gene>
<dbReference type="InterPro" id="IPR036871">
    <property type="entry name" value="PX_dom_sf"/>
</dbReference>
<evidence type="ECO:0000313" key="6">
    <source>
        <dbReference type="Ensembl" id="ENSSSCP00035035758.1"/>
    </source>
</evidence>
<dbReference type="GO" id="GO:0035091">
    <property type="term" value="F:phosphatidylinositol binding"/>
    <property type="evidence" value="ECO:0007669"/>
    <property type="project" value="InterPro"/>
</dbReference>
<keyword evidence="3" id="KW-0653">Protein transport</keyword>
<dbReference type="Proteomes" id="UP000694724">
    <property type="component" value="Unplaced"/>
</dbReference>
<dbReference type="InterPro" id="IPR001683">
    <property type="entry name" value="PX_dom"/>
</dbReference>
<evidence type="ECO:0000259" key="5">
    <source>
        <dbReference type="PROSITE" id="PS50195"/>
    </source>
</evidence>
<keyword evidence="4" id="KW-0446">Lipid-binding</keyword>
<dbReference type="Gene3D" id="3.30.1520.10">
    <property type="entry name" value="Phox-like domain"/>
    <property type="match status" value="1"/>
</dbReference>
<dbReference type="Pfam" id="PF00787">
    <property type="entry name" value="PX"/>
    <property type="match status" value="1"/>
</dbReference>
<reference evidence="6" key="1">
    <citation type="submission" date="2025-05" db="UniProtKB">
        <authorList>
            <consortium name="Ensembl"/>
        </authorList>
    </citation>
    <scope>IDENTIFICATION</scope>
</reference>
<dbReference type="PANTHER" id="PTHR45963">
    <property type="entry name" value="RE52028P"/>
    <property type="match status" value="1"/>
</dbReference>
<feature type="domain" description="PX" evidence="5">
    <location>
        <begin position="1"/>
        <end position="138"/>
    </location>
</feature>
<proteinExistence type="inferred from homology"/>
<evidence type="ECO:0000256" key="4">
    <source>
        <dbReference type="ARBA" id="ARBA00023121"/>
    </source>
</evidence>
<evidence type="ECO:0000256" key="1">
    <source>
        <dbReference type="ARBA" id="ARBA00010883"/>
    </source>
</evidence>
<dbReference type="Proteomes" id="UP000694720">
    <property type="component" value="Unplaced"/>
</dbReference>
<evidence type="ECO:0000256" key="2">
    <source>
        <dbReference type="ARBA" id="ARBA00022448"/>
    </source>
</evidence>
<protein>
    <submittedName>
        <fullName evidence="6">Sorting nexin 3</fullName>
    </submittedName>
</protein>
<evidence type="ECO:0000256" key="3">
    <source>
        <dbReference type="ARBA" id="ARBA00022927"/>
    </source>
</evidence>
<name>A0A8D1ANJ4_PIG</name>
<comment type="similarity">
    <text evidence="1">Belongs to the sorting nexin family.</text>
</comment>
<dbReference type="Proteomes" id="UP000694571">
    <property type="component" value="Unplaced"/>
</dbReference>
<dbReference type="GO" id="GO:0015031">
    <property type="term" value="P:protein transport"/>
    <property type="evidence" value="ECO:0007669"/>
    <property type="project" value="UniProtKB-KW"/>
</dbReference>
<keyword evidence="2" id="KW-0813">Transport</keyword>
<dbReference type="PROSITE" id="PS50195">
    <property type="entry name" value="PX"/>
    <property type="match status" value="1"/>
</dbReference>
<accession>A0A8D1ANJ4</accession>
<organism evidence="6 7">
    <name type="scientific">Sus scrofa</name>
    <name type="common">Pig</name>
    <dbReference type="NCBI Taxonomy" id="9823"/>
    <lineage>
        <taxon>Eukaryota</taxon>
        <taxon>Metazoa</taxon>
        <taxon>Chordata</taxon>
        <taxon>Craniata</taxon>
        <taxon>Vertebrata</taxon>
        <taxon>Euteleostomi</taxon>
        <taxon>Mammalia</taxon>
        <taxon>Eutheria</taxon>
        <taxon>Laurasiatheria</taxon>
        <taxon>Artiodactyla</taxon>
        <taxon>Suina</taxon>
        <taxon>Suidae</taxon>
        <taxon>Sus</taxon>
    </lineage>
</organism>
<dbReference type="Ensembl" id="ENSSSCT00055053468.1">
    <property type="protein sequence ID" value="ENSSSCP00055042656.1"/>
    <property type="gene ID" value="ENSSSCG00055027062.1"/>
</dbReference>